<evidence type="ECO:0008006" key="4">
    <source>
        <dbReference type="Google" id="ProtNLM"/>
    </source>
</evidence>
<evidence type="ECO:0000256" key="1">
    <source>
        <dbReference type="SAM" id="SignalP"/>
    </source>
</evidence>
<evidence type="ECO:0000313" key="3">
    <source>
        <dbReference type="Proteomes" id="UP000184111"/>
    </source>
</evidence>
<feature type="signal peptide" evidence="1">
    <location>
        <begin position="1"/>
        <end position="28"/>
    </location>
</feature>
<protein>
    <recommendedName>
        <fullName evidence="4">SH3 domain-containing protein</fullName>
    </recommendedName>
</protein>
<gene>
    <name evidence="2" type="ORF">SAMN05216499_12332</name>
</gene>
<keyword evidence="1" id="KW-0732">Signal</keyword>
<keyword evidence="3" id="KW-1185">Reference proteome</keyword>
<accession>A0A1M7PG44</accession>
<organism evidence="2 3">
    <name type="scientific">Actinacidiphila paucisporea</name>
    <dbReference type="NCBI Taxonomy" id="310782"/>
    <lineage>
        <taxon>Bacteria</taxon>
        <taxon>Bacillati</taxon>
        <taxon>Actinomycetota</taxon>
        <taxon>Actinomycetes</taxon>
        <taxon>Kitasatosporales</taxon>
        <taxon>Streptomycetaceae</taxon>
        <taxon>Actinacidiphila</taxon>
    </lineage>
</organism>
<sequence>MLRTVSMGAGAAVLAAAALLTAADPAGAANGTVGVRETVCAQDLYVRTAPVGAWMGTLYQGQTFLVEQVDGSWVYGFAYGDINRHGWVQNGWFC</sequence>
<feature type="chain" id="PRO_5012184326" description="SH3 domain-containing protein" evidence="1">
    <location>
        <begin position="29"/>
        <end position="94"/>
    </location>
</feature>
<evidence type="ECO:0000313" key="2">
    <source>
        <dbReference type="EMBL" id="SHN15694.1"/>
    </source>
</evidence>
<reference evidence="2 3" key="1">
    <citation type="submission" date="2016-11" db="EMBL/GenBank/DDBJ databases">
        <authorList>
            <person name="Jaros S."/>
            <person name="Januszkiewicz K."/>
            <person name="Wedrychowicz H."/>
        </authorList>
    </citation>
    <scope>NUCLEOTIDE SEQUENCE [LARGE SCALE GENOMIC DNA]</scope>
    <source>
        <strain evidence="2 3">CGMCC 4.2025</strain>
    </source>
</reference>
<dbReference type="Proteomes" id="UP000184111">
    <property type="component" value="Unassembled WGS sequence"/>
</dbReference>
<dbReference type="RefSeq" id="WP_200804539.1">
    <property type="nucleotide sequence ID" value="NZ_FRBI01000023.1"/>
</dbReference>
<dbReference type="EMBL" id="FRBI01000023">
    <property type="protein sequence ID" value="SHN15694.1"/>
    <property type="molecule type" value="Genomic_DNA"/>
</dbReference>
<proteinExistence type="predicted"/>
<dbReference type="AlphaFoldDB" id="A0A1M7PG44"/>
<name>A0A1M7PG44_9ACTN</name>